<dbReference type="SUPFAM" id="SSF56235">
    <property type="entry name" value="N-terminal nucleophile aminohydrolases (Ntn hydrolases)"/>
    <property type="match status" value="1"/>
</dbReference>
<dbReference type="Gene3D" id="3.40.50.620">
    <property type="entry name" value="HUPs"/>
    <property type="match status" value="1"/>
</dbReference>
<evidence type="ECO:0000313" key="5">
    <source>
        <dbReference type="EMBL" id="KAK0541340.1"/>
    </source>
</evidence>
<keyword evidence="2" id="KW-0061">Asparagine biosynthesis</keyword>
<dbReference type="CDD" id="cd01991">
    <property type="entry name" value="Asn_synthase_B_C"/>
    <property type="match status" value="1"/>
</dbReference>
<dbReference type="EMBL" id="JAPDMQ010000001">
    <property type="protein sequence ID" value="KAK0541340.1"/>
    <property type="molecule type" value="Genomic_DNA"/>
</dbReference>
<evidence type="ECO:0000256" key="1">
    <source>
        <dbReference type="ARBA" id="ARBA00022605"/>
    </source>
</evidence>
<keyword evidence="1" id="KW-0028">Amino-acid biosynthesis</keyword>
<sequence length="591" mass="63587">MCGIICLVHSADVAADAVVTDALKQTCERRGPDAQATVTHRVPLPAESNYAVPLAVSLHASVLSLRGQQITPQPLRSAQGFLLAWNGQIFGRLTEDDEAALALGAMGIDPLLDPAKNDGQELLRLLEQSVYAPVEDLGPILAGLLRTVEGPYAFVLVDTVSNRLYFGRDPLGRRSLLMQRQTPEDTPSLTSSPRLLICSVADAETIANGSSLMEVDCGSIWSVDLESNAWSEPVAISRGLEPLQLCDLKDEQDSIPPTPFSRLFTAQSFQGVLEDSVRRRVTSIRPYTSPDKAHVAVLFSGGLDCSTIALLAHQHISPAQPIDLLNVALENPRSLQAAARNGGGAKADAYDVPDRQTGMATYAELKALAPGRRWNFVKVDVSYAEYCAAKDEIRATMHPSNSVSIAAALFFAARGRGTLLDSGVAHETPARILLSGLGADELLGGYSRHRAAFQRGGKAALVQELQLDLDRLPTRNLGRDDRILSTHAKEARYPFLDRSVLAFLCSLRADDKMLFDPPEFSPLSAPAAAGPDRTVPYPGDKLLLRLVAGELLGLQGAARLKKRAIQFGSRSAKMEIEAGGGKVKGHQELSE</sequence>
<evidence type="ECO:0000256" key="2">
    <source>
        <dbReference type="ARBA" id="ARBA00022888"/>
    </source>
</evidence>
<dbReference type="InterPro" id="IPR001962">
    <property type="entry name" value="Asn_synthase"/>
</dbReference>
<evidence type="ECO:0000313" key="6">
    <source>
        <dbReference type="Proteomes" id="UP001176521"/>
    </source>
</evidence>
<dbReference type="InterPro" id="IPR017932">
    <property type="entry name" value="GATase_2_dom"/>
</dbReference>
<dbReference type="InterPro" id="IPR051857">
    <property type="entry name" value="Asn_synthetase_domain"/>
</dbReference>
<accession>A0AAN6GML4</accession>
<dbReference type="SUPFAM" id="SSF52402">
    <property type="entry name" value="Adenine nucleotide alpha hydrolases-like"/>
    <property type="match status" value="1"/>
</dbReference>
<dbReference type="Pfam" id="PF00733">
    <property type="entry name" value="Asn_synthase"/>
    <property type="match status" value="2"/>
</dbReference>
<proteinExistence type="predicted"/>
<dbReference type="InterPro" id="IPR014729">
    <property type="entry name" value="Rossmann-like_a/b/a_fold"/>
</dbReference>
<feature type="domain" description="Glutamine amidotransferase type-2" evidence="4">
    <location>
        <begin position="2"/>
        <end position="226"/>
    </location>
</feature>
<protein>
    <recommendedName>
        <fullName evidence="4">Glutamine amidotransferase type-2 domain-containing protein</fullName>
    </recommendedName>
</protein>
<dbReference type="GO" id="GO:0004066">
    <property type="term" value="F:asparagine synthase (glutamine-hydrolyzing) activity"/>
    <property type="evidence" value="ECO:0007669"/>
    <property type="project" value="InterPro"/>
</dbReference>
<keyword evidence="6" id="KW-1185">Reference proteome</keyword>
<name>A0AAN6GML4_9BASI</name>
<dbReference type="PANTHER" id="PTHR45937">
    <property type="entry name" value="ASPARAGINE SYNTHETASE DOMAIN-CONTAINING PROTEIN 1"/>
    <property type="match status" value="1"/>
</dbReference>
<evidence type="ECO:0000256" key="3">
    <source>
        <dbReference type="ARBA" id="ARBA00022962"/>
    </source>
</evidence>
<comment type="caution">
    <text evidence="5">The sequence shown here is derived from an EMBL/GenBank/DDBJ whole genome shotgun (WGS) entry which is preliminary data.</text>
</comment>
<dbReference type="GO" id="GO:0006529">
    <property type="term" value="P:asparagine biosynthetic process"/>
    <property type="evidence" value="ECO:0007669"/>
    <property type="project" value="UniProtKB-KW"/>
</dbReference>
<dbReference type="InterPro" id="IPR029055">
    <property type="entry name" value="Ntn_hydrolases_N"/>
</dbReference>
<gene>
    <name evidence="5" type="ORF">OC842_000045</name>
</gene>
<dbReference type="PROSITE" id="PS51278">
    <property type="entry name" value="GATASE_TYPE_2"/>
    <property type="match status" value="1"/>
</dbReference>
<evidence type="ECO:0000259" key="4">
    <source>
        <dbReference type="PROSITE" id="PS51278"/>
    </source>
</evidence>
<organism evidence="5 6">
    <name type="scientific">Tilletia horrida</name>
    <dbReference type="NCBI Taxonomy" id="155126"/>
    <lineage>
        <taxon>Eukaryota</taxon>
        <taxon>Fungi</taxon>
        <taxon>Dikarya</taxon>
        <taxon>Basidiomycota</taxon>
        <taxon>Ustilaginomycotina</taxon>
        <taxon>Exobasidiomycetes</taxon>
        <taxon>Tilletiales</taxon>
        <taxon>Tilletiaceae</taxon>
        <taxon>Tilletia</taxon>
    </lineage>
</organism>
<reference evidence="5" key="1">
    <citation type="journal article" date="2023" name="PhytoFront">
        <title>Draft Genome Resources of Seven Strains of Tilletia horrida, Causal Agent of Kernel Smut of Rice.</title>
        <authorList>
            <person name="Khanal S."/>
            <person name="Antony Babu S."/>
            <person name="Zhou X.G."/>
        </authorList>
    </citation>
    <scope>NUCLEOTIDE SEQUENCE</scope>
    <source>
        <strain evidence="5">TX3</strain>
    </source>
</reference>
<keyword evidence="3" id="KW-0315">Glutamine amidotransferase</keyword>
<dbReference type="AlphaFoldDB" id="A0AAN6GML4"/>
<dbReference type="PANTHER" id="PTHR45937:SF1">
    <property type="entry name" value="ASPARAGINE SYNTHETASE DOMAIN-CONTAINING PROTEIN 1"/>
    <property type="match status" value="1"/>
</dbReference>
<dbReference type="Gene3D" id="3.60.20.10">
    <property type="entry name" value="Glutamine Phosphoribosylpyrophosphate, subunit 1, domain 1"/>
    <property type="match status" value="1"/>
</dbReference>
<dbReference type="Proteomes" id="UP001176521">
    <property type="component" value="Unassembled WGS sequence"/>
</dbReference>